<accession>A0ABT9NJ92</accession>
<name>A0ABT9NJ92_9ACTN</name>
<sequence length="288" mass="30799">MADEVLRRLYGYGLTHPRASYLSAAVNATDLVWSVTDASQFSPGVAEAGDELVWVESVDTGTNTLTVAPDGRGWGGTAAVGHGGGARVEANPAWTRLDVKLAINDAIAGTHPTLFGVDAVSFNYNVSRNTYEVPATTERVLSVVAETIGPSKEPQVLRRYRFNPTDPESSTGKSVTLGEQPAPGRTVRVSLMVSPSAIGDSDDFTVSGLRATARPAVVYMACSSLLSFADAARLQADTAQSWQASEGNQIGSAARLSTQLYQRYLLELESERKRLRQAHPVSVTVRSR</sequence>
<proteinExistence type="predicted"/>
<keyword evidence="2" id="KW-1185">Reference proteome</keyword>
<organism evidence="1 2">
    <name type="scientific">Nocardioides massiliensis</name>
    <dbReference type="NCBI Taxonomy" id="1325935"/>
    <lineage>
        <taxon>Bacteria</taxon>
        <taxon>Bacillati</taxon>
        <taxon>Actinomycetota</taxon>
        <taxon>Actinomycetes</taxon>
        <taxon>Propionibacteriales</taxon>
        <taxon>Nocardioidaceae</taxon>
        <taxon>Nocardioides</taxon>
    </lineage>
</organism>
<comment type="caution">
    <text evidence="1">The sequence shown here is derived from an EMBL/GenBank/DDBJ whole genome shotgun (WGS) entry which is preliminary data.</text>
</comment>
<gene>
    <name evidence="1" type="ORF">J2S59_000301</name>
</gene>
<protein>
    <recommendedName>
        <fullName evidence="3">Minor tail protein</fullName>
    </recommendedName>
</protein>
<evidence type="ECO:0000313" key="1">
    <source>
        <dbReference type="EMBL" id="MDP9820492.1"/>
    </source>
</evidence>
<evidence type="ECO:0008006" key="3">
    <source>
        <dbReference type="Google" id="ProtNLM"/>
    </source>
</evidence>
<reference evidence="1 2" key="1">
    <citation type="submission" date="2023-07" db="EMBL/GenBank/DDBJ databases">
        <title>Sequencing the genomes of 1000 actinobacteria strains.</title>
        <authorList>
            <person name="Klenk H.-P."/>
        </authorList>
    </citation>
    <scope>NUCLEOTIDE SEQUENCE [LARGE SCALE GENOMIC DNA]</scope>
    <source>
        <strain evidence="1 2">GD13</strain>
    </source>
</reference>
<evidence type="ECO:0000313" key="2">
    <source>
        <dbReference type="Proteomes" id="UP001240447"/>
    </source>
</evidence>
<dbReference type="Proteomes" id="UP001240447">
    <property type="component" value="Unassembled WGS sequence"/>
</dbReference>
<dbReference type="EMBL" id="JAUSQM010000001">
    <property type="protein sequence ID" value="MDP9820492.1"/>
    <property type="molecule type" value="Genomic_DNA"/>
</dbReference>
<dbReference type="RefSeq" id="WP_181641770.1">
    <property type="nucleotide sequence ID" value="NZ_CCXJ01000207.1"/>
</dbReference>